<organism evidence="1">
    <name type="scientific">Salmonella phage vB_STmST19_KE12</name>
    <dbReference type="NCBI Taxonomy" id="3161166"/>
    <lineage>
        <taxon>Viruses</taxon>
        <taxon>Duplodnaviria</taxon>
        <taxon>Heunggongvirae</taxon>
        <taxon>Uroviricota</taxon>
        <taxon>Caudoviricetes</taxon>
    </lineage>
</organism>
<accession>A0AAU8GCQ6</accession>
<proteinExistence type="predicted"/>
<protein>
    <submittedName>
        <fullName evidence="1">Uncharacterized protein</fullName>
    </submittedName>
</protein>
<reference evidence="1" key="1">
    <citation type="submission" date="2024-05" db="EMBL/GenBank/DDBJ databases">
        <authorList>
            <person name="Mugo M.M."/>
            <person name="Musyoki A.M."/>
            <person name="Makumi A.M."/>
            <person name="Mutai I."/>
            <person name="Drechsel O."/>
            <person name="Kering K.K."/>
            <person name="Muturi P."/>
            <person name="Mbae C.K."/>
            <person name="Kariuki S.M."/>
        </authorList>
    </citation>
    <scope>NUCLEOTIDE SEQUENCE</scope>
</reference>
<gene>
    <name evidence="1" type="ORF">AXSAUNVX_CDS0018</name>
</gene>
<evidence type="ECO:0000313" key="1">
    <source>
        <dbReference type="EMBL" id="XCH39698.1"/>
    </source>
</evidence>
<name>A0AAU8GCQ6_9CAUD</name>
<sequence length="36" mass="4131">MEKRAIKLFTQRSLWSKCLGLAVTQVIVIVTTRNLI</sequence>
<dbReference type="EMBL" id="PP856714">
    <property type="protein sequence ID" value="XCH39698.1"/>
    <property type="molecule type" value="Genomic_DNA"/>
</dbReference>